<dbReference type="EMBL" id="QZJZ01000083">
    <property type="protein sequence ID" value="RJP57274.1"/>
    <property type="molecule type" value="Genomic_DNA"/>
</dbReference>
<keyword evidence="3 5" id="KW-0067">ATP-binding</keyword>
<keyword evidence="1" id="KW-0592">Phosphate transport</keyword>
<dbReference type="PANTHER" id="PTHR43423:SF1">
    <property type="entry name" value="ABC TRANSPORTER I FAMILY MEMBER 17"/>
    <property type="match status" value="1"/>
</dbReference>
<dbReference type="GO" id="GO:0005524">
    <property type="term" value="F:ATP binding"/>
    <property type="evidence" value="ECO:0007669"/>
    <property type="project" value="UniProtKB-KW"/>
</dbReference>
<proteinExistence type="predicted"/>
<keyword evidence="1" id="KW-0813">Transport</keyword>
<sequence>MNTKAFDTNNTYIEVQNVDFFYGKKQVLFNNCLTHRKNSILALIGPAGAGKSTHLRLYNRLFDLHKDRHAQGAVYIDGINILDQKYDLIKLRKNVGMIFRQPTPFPMSIFENIAYGIRLHYKLTKSTLAERVRVALETVLLWNEVKDRLNGHAYKLTPAQQQLLCIARSIAIDPELILMDEPTAEIDAISAGKLEDLIGTLKKKYTIIIVPQNLQQAARVSDFSIFFNDGRIVEAVPTNQLFTNPTNKQTEDYITGRSV</sequence>
<dbReference type="AlphaFoldDB" id="A0A3A4QTX4"/>
<dbReference type="SMART" id="SM00382">
    <property type="entry name" value="AAA"/>
    <property type="match status" value="1"/>
</dbReference>
<dbReference type="InterPro" id="IPR027417">
    <property type="entry name" value="P-loop_NTPase"/>
</dbReference>
<keyword evidence="2" id="KW-0547">Nucleotide-binding</keyword>
<dbReference type="Proteomes" id="UP000266426">
    <property type="component" value="Unassembled WGS sequence"/>
</dbReference>
<comment type="caution">
    <text evidence="5">The sequence shown here is derived from an EMBL/GenBank/DDBJ whole genome shotgun (WGS) entry which is preliminary data.</text>
</comment>
<dbReference type="SUPFAM" id="SSF52540">
    <property type="entry name" value="P-loop containing nucleoside triphosphate hydrolases"/>
    <property type="match status" value="1"/>
</dbReference>
<evidence type="ECO:0000256" key="2">
    <source>
        <dbReference type="ARBA" id="ARBA00022741"/>
    </source>
</evidence>
<organism evidence="5 6">
    <name type="scientific">Candidatus Auribacter fodinae</name>
    <dbReference type="NCBI Taxonomy" id="2093366"/>
    <lineage>
        <taxon>Bacteria</taxon>
        <taxon>Pseudomonadati</taxon>
        <taxon>Candidatus Auribacterota</taxon>
        <taxon>Candidatus Auribacteria</taxon>
        <taxon>Candidatus Auribacterales</taxon>
        <taxon>Candidatus Auribacteraceae</taxon>
        <taxon>Candidatus Auribacter</taxon>
    </lineage>
</organism>
<dbReference type="InterPro" id="IPR003439">
    <property type="entry name" value="ABC_transporter-like_ATP-bd"/>
</dbReference>
<name>A0A3A4QTX4_9BACT</name>
<dbReference type="CDD" id="cd03260">
    <property type="entry name" value="ABC_PstB_phosphate_transporter"/>
    <property type="match status" value="1"/>
</dbReference>
<dbReference type="PANTHER" id="PTHR43423">
    <property type="entry name" value="ABC TRANSPORTER I FAMILY MEMBER 17"/>
    <property type="match status" value="1"/>
</dbReference>
<dbReference type="GO" id="GO:0005315">
    <property type="term" value="F:phosphate transmembrane transporter activity"/>
    <property type="evidence" value="ECO:0007669"/>
    <property type="project" value="InterPro"/>
</dbReference>
<evidence type="ECO:0000313" key="6">
    <source>
        <dbReference type="Proteomes" id="UP000266426"/>
    </source>
</evidence>
<feature type="domain" description="ABC transporter" evidence="4">
    <location>
        <begin position="13"/>
        <end position="254"/>
    </location>
</feature>
<dbReference type="GO" id="GO:0016020">
    <property type="term" value="C:membrane"/>
    <property type="evidence" value="ECO:0007669"/>
    <property type="project" value="InterPro"/>
</dbReference>
<dbReference type="Pfam" id="PF00005">
    <property type="entry name" value="ABC_tran"/>
    <property type="match status" value="1"/>
</dbReference>
<evidence type="ECO:0000313" key="5">
    <source>
        <dbReference type="EMBL" id="RJP57274.1"/>
    </source>
</evidence>
<dbReference type="PROSITE" id="PS50893">
    <property type="entry name" value="ABC_TRANSPORTER_2"/>
    <property type="match status" value="1"/>
</dbReference>
<dbReference type="GO" id="GO:0035435">
    <property type="term" value="P:phosphate ion transmembrane transport"/>
    <property type="evidence" value="ECO:0007669"/>
    <property type="project" value="InterPro"/>
</dbReference>
<reference evidence="5 6" key="1">
    <citation type="journal article" date="2017" name="ISME J.">
        <title>Energy and carbon metabolisms in a deep terrestrial subsurface fluid microbial community.</title>
        <authorList>
            <person name="Momper L."/>
            <person name="Jungbluth S.P."/>
            <person name="Lee M.D."/>
            <person name="Amend J.P."/>
        </authorList>
    </citation>
    <scope>NUCLEOTIDE SEQUENCE [LARGE SCALE GENOMIC DNA]</scope>
    <source>
        <strain evidence="5">SURF_26</strain>
    </source>
</reference>
<dbReference type="GO" id="GO:0016887">
    <property type="term" value="F:ATP hydrolysis activity"/>
    <property type="evidence" value="ECO:0007669"/>
    <property type="project" value="InterPro"/>
</dbReference>
<accession>A0A3A4QTX4</accession>
<dbReference type="Gene3D" id="3.40.50.300">
    <property type="entry name" value="P-loop containing nucleotide triphosphate hydrolases"/>
    <property type="match status" value="1"/>
</dbReference>
<protein>
    <submittedName>
        <fullName evidence="5">Phosphate ABC transporter ATP-binding protein</fullName>
    </submittedName>
</protein>
<evidence type="ECO:0000256" key="3">
    <source>
        <dbReference type="ARBA" id="ARBA00022840"/>
    </source>
</evidence>
<dbReference type="InterPro" id="IPR003593">
    <property type="entry name" value="AAA+_ATPase"/>
</dbReference>
<evidence type="ECO:0000256" key="1">
    <source>
        <dbReference type="ARBA" id="ARBA00022592"/>
    </source>
</evidence>
<evidence type="ECO:0000259" key="4">
    <source>
        <dbReference type="PROSITE" id="PS50893"/>
    </source>
</evidence>
<gene>
    <name evidence="5" type="ORF">C4541_10465</name>
</gene>
<dbReference type="InterPro" id="IPR005670">
    <property type="entry name" value="PstB-like"/>
</dbReference>